<dbReference type="PANTHER" id="PTHR10288">
    <property type="entry name" value="KH DOMAIN CONTAINING RNA BINDING PROTEIN"/>
    <property type="match status" value="1"/>
</dbReference>
<evidence type="ECO:0000313" key="6">
    <source>
        <dbReference type="Proteomes" id="UP000242180"/>
    </source>
</evidence>
<dbReference type="Pfam" id="PF00013">
    <property type="entry name" value="KH_1"/>
    <property type="match status" value="3"/>
</dbReference>
<feature type="region of interest" description="Disordered" evidence="3">
    <location>
        <begin position="470"/>
        <end position="517"/>
    </location>
</feature>
<protein>
    <recommendedName>
        <fullName evidence="4">K Homology domain-containing protein</fullName>
    </recommendedName>
</protein>
<gene>
    <name evidence="5" type="ORF">BCR43DRAFT_493376</name>
</gene>
<feature type="region of interest" description="Disordered" evidence="3">
    <location>
        <begin position="298"/>
        <end position="368"/>
    </location>
</feature>
<organism evidence="5 6">
    <name type="scientific">Syncephalastrum racemosum</name>
    <name type="common">Filamentous fungus</name>
    <dbReference type="NCBI Taxonomy" id="13706"/>
    <lineage>
        <taxon>Eukaryota</taxon>
        <taxon>Fungi</taxon>
        <taxon>Fungi incertae sedis</taxon>
        <taxon>Mucoromycota</taxon>
        <taxon>Mucoromycotina</taxon>
        <taxon>Mucoromycetes</taxon>
        <taxon>Mucorales</taxon>
        <taxon>Syncephalastraceae</taxon>
        <taxon>Syncephalastrum</taxon>
    </lineage>
</organism>
<dbReference type="EMBL" id="MCGN01000006">
    <property type="protein sequence ID" value="ORY95655.1"/>
    <property type="molecule type" value="Genomic_DNA"/>
</dbReference>
<dbReference type="OrthoDB" id="5204190at2759"/>
<evidence type="ECO:0000313" key="5">
    <source>
        <dbReference type="EMBL" id="ORY95655.1"/>
    </source>
</evidence>
<keyword evidence="1" id="KW-0677">Repeat</keyword>
<feature type="domain" description="K Homology" evidence="4">
    <location>
        <begin position="363"/>
        <end position="434"/>
    </location>
</feature>
<feature type="compositionally biased region" description="Low complexity" evidence="3">
    <location>
        <begin position="622"/>
        <end position="635"/>
    </location>
</feature>
<feature type="region of interest" description="Disordered" evidence="3">
    <location>
        <begin position="1"/>
        <end position="127"/>
    </location>
</feature>
<dbReference type="PROSITE" id="PS50084">
    <property type="entry name" value="KH_TYPE_1"/>
    <property type="match status" value="3"/>
</dbReference>
<dbReference type="OMA" id="QNTTGCK"/>
<dbReference type="InterPro" id="IPR036612">
    <property type="entry name" value="KH_dom_type_1_sf"/>
</dbReference>
<dbReference type="Proteomes" id="UP000242180">
    <property type="component" value="Unassembled WGS sequence"/>
</dbReference>
<feature type="compositionally biased region" description="Basic and acidic residues" evidence="3">
    <location>
        <begin position="83"/>
        <end position="93"/>
    </location>
</feature>
<feature type="domain" description="K Homology" evidence="4">
    <location>
        <begin position="225"/>
        <end position="297"/>
    </location>
</feature>
<feature type="compositionally biased region" description="Gly residues" evidence="3">
    <location>
        <begin position="342"/>
        <end position="360"/>
    </location>
</feature>
<keyword evidence="2" id="KW-0694">RNA-binding</keyword>
<reference evidence="5 6" key="1">
    <citation type="submission" date="2016-07" db="EMBL/GenBank/DDBJ databases">
        <title>Pervasive Adenine N6-methylation of Active Genes in Fungi.</title>
        <authorList>
            <consortium name="DOE Joint Genome Institute"/>
            <person name="Mondo S.J."/>
            <person name="Dannebaum R.O."/>
            <person name="Kuo R.C."/>
            <person name="Labutti K."/>
            <person name="Haridas S."/>
            <person name="Kuo A."/>
            <person name="Salamov A."/>
            <person name="Ahrendt S.R."/>
            <person name="Lipzen A."/>
            <person name="Sullivan W."/>
            <person name="Andreopoulos W.B."/>
            <person name="Clum A."/>
            <person name="Lindquist E."/>
            <person name="Daum C."/>
            <person name="Ramamoorthy G.K."/>
            <person name="Gryganskyi A."/>
            <person name="Culley D."/>
            <person name="Magnuson J.K."/>
            <person name="James T.Y."/>
            <person name="O'Malley M.A."/>
            <person name="Stajich J.E."/>
            <person name="Spatafora J.W."/>
            <person name="Visel A."/>
            <person name="Grigoriev I.V."/>
        </authorList>
    </citation>
    <scope>NUCLEOTIDE SEQUENCE [LARGE SCALE GENOMIC DNA]</scope>
    <source>
        <strain evidence="5 6">NRRL 2496</strain>
    </source>
</reference>
<dbReference type="SUPFAM" id="SSF54791">
    <property type="entry name" value="Eukaryotic type KH-domain (KH-domain type I)"/>
    <property type="match status" value="3"/>
</dbReference>
<feature type="region of interest" description="Disordered" evidence="3">
    <location>
        <begin position="535"/>
        <end position="607"/>
    </location>
</feature>
<sequence>MADNNDDYSAVPPPPSLSAEGGEAPINFNDALSKARAIAEKLKQQKPPEDSSAPPPSMSAHSAGSKRYYDDQEDFYYDSQGRYGDDRESKRGNYGDSRSGYGGNSRPRYGLGSEERHASSSYGAATSGEPVVQEEFLVPNHMVGLVIGKGGENLKKIENMSGTRLQFAPDMGEQERRLDMSGEADQVKIARNMVQQVIDDARSNESARYSGPRTTDYAAMASSRAGSGSQMTIPSSKVGLLIGRGGETIRDLEDRSGAKITIAPEGPGERGHERTVSLIGNDGSVDRARRMIEDLLGDQGYTGSVTPSRDWGAYRQQRDSREGDRSNDRFDSYGPPSDRVFGGSGGGGGGGGYRGGGGDRYGNNERASVQVPKTAVGFIIGKGGETVRALQEQSGARIKVDPNGDPSSEERTINIFGNADAVALAKQLVTDKVAEGNANRASGGYGDRGGYGGGRGGRSYGGDRYGGGGGGGGGGGDRYNDRYGGDNHGGRSRYNNNSYGSGGDYKDDSRSGGGYDYSQYQQYYGQYGGYDQNQYAASSGADDGNQSGYQYPYGGYEGYGQYPSSSATATATGSDGKDAEGEKGDTKGSDGKTTDAQDDSQQQQQWDQAAYNQWYYQQYYGGQYGDQDQQQQAYGTSTGAEDASAAPPPPPTED</sequence>
<dbReference type="InterPro" id="IPR004087">
    <property type="entry name" value="KH_dom"/>
</dbReference>
<name>A0A1X2HAI5_SYNRA</name>
<keyword evidence="6" id="KW-1185">Reference proteome</keyword>
<feature type="compositionally biased region" description="Low complexity" evidence="3">
    <location>
        <begin position="544"/>
        <end position="572"/>
    </location>
</feature>
<dbReference type="AlphaFoldDB" id="A0A1X2HAI5"/>
<evidence type="ECO:0000256" key="3">
    <source>
        <dbReference type="SAM" id="MobiDB-lite"/>
    </source>
</evidence>
<feature type="compositionally biased region" description="Basic and acidic residues" evidence="3">
    <location>
        <begin position="478"/>
        <end position="489"/>
    </location>
</feature>
<feature type="compositionally biased region" description="Basic and acidic residues" evidence="3">
    <location>
        <begin position="575"/>
        <end position="595"/>
    </location>
</feature>
<feature type="region of interest" description="Disordered" evidence="3">
    <location>
        <begin position="622"/>
        <end position="654"/>
    </location>
</feature>
<dbReference type="InParanoid" id="A0A1X2HAI5"/>
<comment type="caution">
    <text evidence="5">The sequence shown here is derived from an EMBL/GenBank/DDBJ whole genome shotgun (WGS) entry which is preliminary data.</text>
</comment>
<feature type="compositionally biased region" description="Basic and acidic residues" evidence="3">
    <location>
        <begin position="37"/>
        <end position="49"/>
    </location>
</feature>
<evidence type="ECO:0000256" key="1">
    <source>
        <dbReference type="ARBA" id="ARBA00022737"/>
    </source>
</evidence>
<accession>A0A1X2HAI5</accession>
<evidence type="ECO:0000259" key="4">
    <source>
        <dbReference type="SMART" id="SM00322"/>
    </source>
</evidence>
<dbReference type="Gene3D" id="3.30.1370.10">
    <property type="entry name" value="K Homology domain, type 1"/>
    <property type="match status" value="3"/>
</dbReference>
<dbReference type="SMART" id="SM00322">
    <property type="entry name" value="KH"/>
    <property type="match status" value="3"/>
</dbReference>
<dbReference type="GO" id="GO:0003723">
    <property type="term" value="F:RNA binding"/>
    <property type="evidence" value="ECO:0007669"/>
    <property type="project" value="UniProtKB-UniRule"/>
</dbReference>
<dbReference type="CDD" id="cd00105">
    <property type="entry name" value="KH-I"/>
    <property type="match status" value="2"/>
</dbReference>
<feature type="compositionally biased region" description="Basic and acidic residues" evidence="3">
    <location>
        <begin position="316"/>
        <end position="331"/>
    </location>
</feature>
<feature type="domain" description="K Homology" evidence="4">
    <location>
        <begin position="130"/>
        <end position="199"/>
    </location>
</feature>
<dbReference type="InterPro" id="IPR004088">
    <property type="entry name" value="KH_dom_type_1"/>
</dbReference>
<evidence type="ECO:0000256" key="2">
    <source>
        <dbReference type="PROSITE-ProRule" id="PRU00117"/>
    </source>
</evidence>
<dbReference type="STRING" id="13706.A0A1X2HAI5"/>
<proteinExistence type="predicted"/>